<evidence type="ECO:0008006" key="3">
    <source>
        <dbReference type="Google" id="ProtNLM"/>
    </source>
</evidence>
<gene>
    <name evidence="1" type="ORF">MAU_0850</name>
</gene>
<dbReference type="RefSeq" id="WP_004423204.1">
    <property type="nucleotide sequence ID" value="NZ_AORI01000001.1"/>
</dbReference>
<dbReference type="Proteomes" id="UP000013131">
    <property type="component" value="Unassembled WGS sequence"/>
</dbReference>
<dbReference type="eggNOG" id="ENOG5030HWB">
    <property type="taxonomic scope" value="Bacteria"/>
</dbReference>
<dbReference type="STRING" id="1188233.MAU_0850"/>
<evidence type="ECO:0000313" key="1">
    <source>
        <dbReference type="EMBL" id="ENY69373.1"/>
    </source>
</evidence>
<proteinExistence type="predicted"/>
<evidence type="ECO:0000313" key="2">
    <source>
        <dbReference type="Proteomes" id="UP000013131"/>
    </source>
</evidence>
<comment type="caution">
    <text evidence="1">The sequence shown here is derived from an EMBL/GenBank/DDBJ whole genome shotgun (WGS) entry which is preliminary data.</text>
</comment>
<organism evidence="1 2">
    <name type="scientific">Metamycoplasma auris 15026</name>
    <dbReference type="NCBI Taxonomy" id="1188233"/>
    <lineage>
        <taxon>Bacteria</taxon>
        <taxon>Bacillati</taxon>
        <taxon>Mycoplasmatota</taxon>
        <taxon>Mycoplasmoidales</taxon>
        <taxon>Metamycoplasmataceae</taxon>
        <taxon>Metamycoplasma</taxon>
    </lineage>
</organism>
<name>N9VCG1_9BACT</name>
<dbReference type="OrthoDB" id="403918at2"/>
<sequence>MHRKLFKALIFSFASILILFLFIGSLALKLNNKYRPSIYNYESYLAPGIIKKLNQNYHYKQFKEVNEFTQALVQDKAIAGVGSDFQAAQLILDKKIKKIDYSVVFGDENKDWNKRKNLFTETIQNHLENFDQLIYNKLASMTEDDLKRIGFEIDPQKKAWRMLDETKAKNEKEWDHFADFIIPYYSQDKGIAYNINKDTRPHLKDLNDDGEIEELKEANLKKDWLDIFKILHKHNYQRIGWTNAYVDNLMIGAFNSRKEWTKEFTANGEGKLFDFNEKNYKDAIDSFVSFVKNASGYEIRNTMHNFLSGDGLELVNHLIEPASGRSDAAVVYNGDALDAYYSKDNFASVEEGKIRFIRPKHNYILMDGWIISHKLSEEDTKKFLEALKENVYHNNAKFNKEDGLMNLEEEFIAKIIENIGDKEIKEAKEILASIFENEEAKKEIIEQLNKNETLKTTDWNKLDEWTKNINPKEVDNKKFKDFLHIVRSHSDDGYKLFEDIFSDVFSDIELSEIGNFDYISYTPADALTYAFIDKWYFGNDEIAKGIFEQPHPEKDSEYQLFTYPLIENNLRTKIVSYYFEKTKN</sequence>
<accession>N9VCG1</accession>
<keyword evidence="2" id="KW-1185">Reference proteome</keyword>
<reference evidence="1 2" key="1">
    <citation type="journal article" date="2013" name="Genome Announc.">
        <title>Draft Genome Sequences of Mycoplasma auris and Mycoplasma yeatsii, Two Species of the Ear Canal of Caprinae.</title>
        <authorList>
            <person name="Dordet-Frisoni E."/>
            <person name="Baranowski E."/>
            <person name="Barre A."/>
            <person name="Blanchard A."/>
            <person name="Breton M."/>
            <person name="Couture C."/>
            <person name="Dupuy V."/>
            <person name="Gaurivaud P."/>
            <person name="Jacob D."/>
            <person name="Lemaitre C."/>
            <person name="Manso-Silvan L."/>
            <person name="Nikolski M."/>
            <person name="Nouvel L.X."/>
            <person name="Poumarat F."/>
            <person name="Sirand-Pugnet P."/>
            <person name="Thebault P."/>
            <person name="Theil S."/>
            <person name="Thiaucourt F."/>
            <person name="Citti C."/>
            <person name="Tardy F."/>
        </authorList>
    </citation>
    <scope>NUCLEOTIDE SEQUENCE [LARGE SCALE GENOMIC DNA]</scope>
    <source>
        <strain evidence="1 2">15026</strain>
    </source>
</reference>
<dbReference type="AlphaFoldDB" id="N9VCG1"/>
<dbReference type="EMBL" id="AORI01000001">
    <property type="protein sequence ID" value="ENY69373.1"/>
    <property type="molecule type" value="Genomic_DNA"/>
</dbReference>
<dbReference type="PATRIC" id="fig|1188233.3.peg.85"/>
<protein>
    <recommendedName>
        <fullName evidence="3">Spermidine/putrescine ABC transporter substrate-binding protein</fullName>
    </recommendedName>
</protein>